<evidence type="ECO:0000313" key="11">
    <source>
        <dbReference type="Proteomes" id="UP000604765"/>
    </source>
</evidence>
<keyword evidence="6 8" id="KW-0368">Histidine biosynthesis</keyword>
<evidence type="ECO:0000256" key="7">
    <source>
        <dbReference type="ARBA" id="ARBA00049158"/>
    </source>
</evidence>
<gene>
    <name evidence="10" type="primary">hisK</name>
    <name evidence="10" type="ORF">YK48G_24440</name>
</gene>
<evidence type="ECO:0000313" key="10">
    <source>
        <dbReference type="EMBL" id="GHP15019.1"/>
    </source>
</evidence>
<reference evidence="10 11" key="1">
    <citation type="journal article" date="2021" name="Int. J. Syst. Evol. Microbiol.">
        <title>Lentilactobacillus fungorum sp. nov., isolated from spent mushroom substrates.</title>
        <authorList>
            <person name="Tohno M."/>
            <person name="Tanizawa Y."/>
            <person name="Kojima Y."/>
            <person name="Sakamoto M."/>
            <person name="Ohkuma M."/>
            <person name="Kobayashi H."/>
        </authorList>
    </citation>
    <scope>NUCLEOTIDE SEQUENCE [LARGE SCALE GENOMIC DNA]</scope>
    <source>
        <strain evidence="10 11">YK48G</strain>
    </source>
</reference>
<dbReference type="EMBL" id="BNJR01000019">
    <property type="protein sequence ID" value="GHP15019.1"/>
    <property type="molecule type" value="Genomic_DNA"/>
</dbReference>
<dbReference type="PANTHER" id="PTHR21039:SF0">
    <property type="entry name" value="HISTIDINOL-PHOSPHATASE"/>
    <property type="match status" value="1"/>
</dbReference>
<dbReference type="CDD" id="cd12110">
    <property type="entry name" value="PHP_HisPPase_Hisj_like"/>
    <property type="match status" value="1"/>
</dbReference>
<comment type="catalytic activity">
    <reaction evidence="7 8">
        <text>L-histidinol phosphate + H2O = L-histidinol + phosphate</text>
        <dbReference type="Rhea" id="RHEA:14465"/>
        <dbReference type="ChEBI" id="CHEBI:15377"/>
        <dbReference type="ChEBI" id="CHEBI:43474"/>
        <dbReference type="ChEBI" id="CHEBI:57699"/>
        <dbReference type="ChEBI" id="CHEBI:57980"/>
        <dbReference type="EC" id="3.1.3.15"/>
    </reaction>
</comment>
<dbReference type="Pfam" id="PF02811">
    <property type="entry name" value="PHP"/>
    <property type="match status" value="1"/>
</dbReference>
<evidence type="ECO:0000256" key="1">
    <source>
        <dbReference type="ARBA" id="ARBA00004970"/>
    </source>
</evidence>
<protein>
    <recommendedName>
        <fullName evidence="3 8">Histidinol-phosphatase</fullName>
        <shortName evidence="8">HolPase</shortName>
        <ecNumber evidence="3 8">3.1.3.15</ecNumber>
    </recommendedName>
</protein>
<comment type="pathway">
    <text evidence="1 8">Amino-acid biosynthesis; L-histidine biosynthesis; L-histidine from 5-phospho-alpha-D-ribose 1-diphosphate: step 8/9.</text>
</comment>
<evidence type="ECO:0000256" key="2">
    <source>
        <dbReference type="ARBA" id="ARBA00009152"/>
    </source>
</evidence>
<dbReference type="SUPFAM" id="SSF89550">
    <property type="entry name" value="PHP domain-like"/>
    <property type="match status" value="1"/>
</dbReference>
<keyword evidence="5 8" id="KW-0378">Hydrolase</keyword>
<evidence type="ECO:0000256" key="6">
    <source>
        <dbReference type="ARBA" id="ARBA00023102"/>
    </source>
</evidence>
<comment type="similarity">
    <text evidence="2 8">Belongs to the PHP hydrolase family. HisK subfamily.</text>
</comment>
<dbReference type="NCBIfam" id="TIGR01856">
    <property type="entry name" value="hisJ_fam"/>
    <property type="match status" value="1"/>
</dbReference>
<dbReference type="InterPro" id="IPR010140">
    <property type="entry name" value="Histidinol_P_phosphatase_HisJ"/>
</dbReference>
<dbReference type="Pfam" id="PF13263">
    <property type="entry name" value="PHP_C"/>
    <property type="match status" value="1"/>
</dbReference>
<evidence type="ECO:0000256" key="8">
    <source>
        <dbReference type="RuleBase" id="RU366003"/>
    </source>
</evidence>
<accession>A0ABQ3W502</accession>
<dbReference type="Gene3D" id="3.20.20.140">
    <property type="entry name" value="Metal-dependent hydrolases"/>
    <property type="match status" value="1"/>
</dbReference>
<sequence>MMKREGHTHTEFCPHGSGEDVELMIQRAIQLGFDEYSITEHAPLPADFADLYEGQPTGLSDASMAASDLPAYLKKAKQMRQKYADQIRIHIGFEVDFLPEFTDWTRRFLDEYGPQTDDNLLSVHFLKGRDNCYWCVDDTLTDFEDGLLSQVNSSETLYQFYFKQVLDSVQADLGQYAPNRIGHITLIKKFQDYFHLDSAFSISGQRLINEILLNIKEQGRQLDLNSSGLYKAYCNEQYPSLSIIKTAKLLKIPMVYGSDAHSIAEVGRGYHCMAAMAVN</sequence>
<evidence type="ECO:0000256" key="4">
    <source>
        <dbReference type="ARBA" id="ARBA00022605"/>
    </source>
</evidence>
<evidence type="ECO:0000256" key="3">
    <source>
        <dbReference type="ARBA" id="ARBA00013085"/>
    </source>
</evidence>
<dbReference type="InterPro" id="IPR016195">
    <property type="entry name" value="Pol/histidinol_Pase-like"/>
</dbReference>
<organism evidence="10 11">
    <name type="scientific">Lentilactobacillus fungorum</name>
    <dbReference type="NCBI Taxonomy" id="2201250"/>
    <lineage>
        <taxon>Bacteria</taxon>
        <taxon>Bacillati</taxon>
        <taxon>Bacillota</taxon>
        <taxon>Bacilli</taxon>
        <taxon>Lactobacillales</taxon>
        <taxon>Lactobacillaceae</taxon>
        <taxon>Lentilactobacillus</taxon>
    </lineage>
</organism>
<proteinExistence type="inferred from homology"/>
<dbReference type="PANTHER" id="PTHR21039">
    <property type="entry name" value="HISTIDINOL PHOSPHATASE-RELATED"/>
    <property type="match status" value="1"/>
</dbReference>
<dbReference type="InterPro" id="IPR004013">
    <property type="entry name" value="PHP_dom"/>
</dbReference>
<comment type="caution">
    <text evidence="10">The sequence shown here is derived from an EMBL/GenBank/DDBJ whole genome shotgun (WGS) entry which is preliminary data.</text>
</comment>
<name>A0ABQ3W502_9LACO</name>
<evidence type="ECO:0000256" key="5">
    <source>
        <dbReference type="ARBA" id="ARBA00022801"/>
    </source>
</evidence>
<dbReference type="NCBIfam" id="NF005996">
    <property type="entry name" value="PRK08123.1"/>
    <property type="match status" value="1"/>
</dbReference>
<dbReference type="EC" id="3.1.3.15" evidence="3 8"/>
<keyword evidence="4 8" id="KW-0028">Amino-acid biosynthesis</keyword>
<feature type="domain" description="PHP" evidence="9">
    <location>
        <begin position="6"/>
        <end position="226"/>
    </location>
</feature>
<dbReference type="Proteomes" id="UP000604765">
    <property type="component" value="Unassembled WGS sequence"/>
</dbReference>
<keyword evidence="11" id="KW-1185">Reference proteome</keyword>
<evidence type="ECO:0000259" key="9">
    <source>
        <dbReference type="Pfam" id="PF02811"/>
    </source>
</evidence>